<dbReference type="NCBIfam" id="TIGR01572">
    <property type="entry name" value="A_thl_para_3677"/>
    <property type="match status" value="1"/>
</dbReference>
<dbReference type="PANTHER" id="PTHR31260:SF65">
    <property type="entry name" value="BNAANNG28850D PROTEIN"/>
    <property type="match status" value="1"/>
</dbReference>
<protein>
    <submittedName>
        <fullName evidence="1">Protein MS5</fullName>
    </submittedName>
</protein>
<evidence type="ECO:0000313" key="1">
    <source>
        <dbReference type="EMBL" id="KAG7542427.1"/>
    </source>
</evidence>
<dbReference type="EMBL" id="JAEFBK010000012">
    <property type="protein sequence ID" value="KAG7542427.1"/>
    <property type="molecule type" value="Genomic_DNA"/>
</dbReference>
<accession>A0A8T1Y5Y6</accession>
<dbReference type="PANTHER" id="PTHR31260">
    <property type="entry name" value="CYSTATIN/MONELLIN SUPERFAMILY PROTEIN"/>
    <property type="match status" value="1"/>
</dbReference>
<proteinExistence type="predicted"/>
<evidence type="ECO:0000313" key="2">
    <source>
        <dbReference type="Proteomes" id="UP000694240"/>
    </source>
</evidence>
<name>A0A8T1Y5Y6_9BRAS</name>
<organism evidence="1 2">
    <name type="scientific">Arabidopsis thaliana x Arabidopsis arenosa</name>
    <dbReference type="NCBI Taxonomy" id="1240361"/>
    <lineage>
        <taxon>Eukaryota</taxon>
        <taxon>Viridiplantae</taxon>
        <taxon>Streptophyta</taxon>
        <taxon>Embryophyta</taxon>
        <taxon>Tracheophyta</taxon>
        <taxon>Spermatophyta</taxon>
        <taxon>Magnoliopsida</taxon>
        <taxon>eudicotyledons</taxon>
        <taxon>Gunneridae</taxon>
        <taxon>Pentapetalae</taxon>
        <taxon>rosids</taxon>
        <taxon>malvids</taxon>
        <taxon>Brassicales</taxon>
        <taxon>Brassicaceae</taxon>
        <taxon>Camelineae</taxon>
        <taxon>Arabidopsis</taxon>
    </lineage>
</organism>
<comment type="caution">
    <text evidence="1">The sequence shown here is derived from an EMBL/GenBank/DDBJ whole genome shotgun (WGS) entry which is preliminary data.</text>
</comment>
<feature type="non-terminal residue" evidence="1">
    <location>
        <position position="1"/>
    </location>
</feature>
<dbReference type="InterPro" id="IPR006462">
    <property type="entry name" value="MS5"/>
</dbReference>
<dbReference type="Proteomes" id="UP000694240">
    <property type="component" value="Chromosome 12"/>
</dbReference>
<dbReference type="Pfam" id="PF04776">
    <property type="entry name" value="protein_MS5"/>
    <property type="match status" value="1"/>
</dbReference>
<reference evidence="1 2" key="1">
    <citation type="submission" date="2020-12" db="EMBL/GenBank/DDBJ databases">
        <title>Concerted genomic and epigenomic changes stabilize Arabidopsis allopolyploids.</title>
        <authorList>
            <person name="Chen Z."/>
        </authorList>
    </citation>
    <scope>NUCLEOTIDE SEQUENCE [LARGE SCALE GENOMIC DNA]</scope>
    <source>
        <strain evidence="1">Allo738</strain>
        <tissue evidence="1">Leaf</tissue>
    </source>
</reference>
<gene>
    <name evidence="1" type="ORF">ISN45_Aa07g024130</name>
</gene>
<sequence length="334" mass="38939">SVDWLNETTLEYRSKEKLRRVFSSNTMLGFKLPDNPTGGSNRAKLRKFVTMREEDYEKCREFWNRVGESEGFDVEHLMDNKPKSCLLHYESSDFDSEVFLYAKLGIHKYNMLQGTNLQLSCIEKCNTRSSTVYTGYFITLVAKDPSAGGSLVTFQTKVVNEDHYKINTLTVSIARLKSEPPRANPEHHGSLLYDCAQVRLPDEWPSEDSFNDKKRYYVMKKSELRKHNWIRLYMELAFIHANEDLPNPNLSNLVIMKVAVETEENVKPPNERLKARNAVFYIRYRYYPNKGRAPKGKNGHKPPRDRVAIVKRTMDMNKGLLKLMFDNRYAKTLL</sequence>
<keyword evidence="2" id="KW-1185">Reference proteome</keyword>
<dbReference type="AlphaFoldDB" id="A0A8T1Y5Y6"/>